<dbReference type="GO" id="GO:0008168">
    <property type="term" value="F:methyltransferase activity"/>
    <property type="evidence" value="ECO:0007669"/>
    <property type="project" value="UniProtKB-KW"/>
</dbReference>
<dbReference type="RefSeq" id="WP_145172218.1">
    <property type="nucleotide sequence ID" value="NZ_CP036525.1"/>
</dbReference>
<dbReference type="InterPro" id="IPR029063">
    <property type="entry name" value="SAM-dependent_MTases_sf"/>
</dbReference>
<keyword evidence="1 3" id="KW-0808">Transferase</keyword>
<dbReference type="OrthoDB" id="261499at2"/>
<keyword evidence="3" id="KW-0830">Ubiquinone</keyword>
<dbReference type="Pfam" id="PF13649">
    <property type="entry name" value="Methyltransf_25"/>
    <property type="match status" value="1"/>
</dbReference>
<dbReference type="Gene3D" id="3.40.50.150">
    <property type="entry name" value="Vaccinia Virus protein VP39"/>
    <property type="match status" value="1"/>
</dbReference>
<keyword evidence="3" id="KW-0489">Methyltransferase</keyword>
<dbReference type="GO" id="GO:0032259">
    <property type="term" value="P:methylation"/>
    <property type="evidence" value="ECO:0007669"/>
    <property type="project" value="UniProtKB-KW"/>
</dbReference>
<keyword evidence="4" id="KW-1185">Reference proteome</keyword>
<evidence type="ECO:0000256" key="1">
    <source>
        <dbReference type="ARBA" id="ARBA00022679"/>
    </source>
</evidence>
<dbReference type="InterPro" id="IPR041698">
    <property type="entry name" value="Methyltransf_25"/>
</dbReference>
<dbReference type="Proteomes" id="UP000318538">
    <property type="component" value="Chromosome"/>
</dbReference>
<evidence type="ECO:0000313" key="4">
    <source>
        <dbReference type="Proteomes" id="UP000318538"/>
    </source>
</evidence>
<organism evidence="3 4">
    <name type="scientific">Rubripirellula lacrimiformis</name>
    <dbReference type="NCBI Taxonomy" id="1930273"/>
    <lineage>
        <taxon>Bacteria</taxon>
        <taxon>Pseudomonadati</taxon>
        <taxon>Planctomycetota</taxon>
        <taxon>Planctomycetia</taxon>
        <taxon>Pirellulales</taxon>
        <taxon>Pirellulaceae</taxon>
        <taxon>Rubripirellula</taxon>
    </lineage>
</organism>
<feature type="domain" description="Methyltransferase" evidence="2">
    <location>
        <begin position="47"/>
        <end position="140"/>
    </location>
</feature>
<sequence>MTTNAEISQFYDQFNIRLLRDFIYGNLRLNMALQFVKSAVTSDVKNVLDVGCGIGTTSLALAKSFPELKVLGVDISAQNIQAASRLSANERIEFSVSDMTTPPRVNSFEVITMVDVYEHIPCEARSVFHATVGRSLAENGIVVLTTPSRKHQEWLAEFEPEGLQIVDEIVDRSHFEVFAKEIGASVVAHQSVNVWTPGQYCYTVLSRGQSVGVTIPSSEWSRRFPLGLQRRIESRLSRLKESADAKQRRAQVREVFGVDIDRKSHRWLTTRGNETAIAG</sequence>
<evidence type="ECO:0000313" key="3">
    <source>
        <dbReference type="EMBL" id="QDT05886.1"/>
    </source>
</evidence>
<dbReference type="CDD" id="cd02440">
    <property type="entry name" value="AdoMet_MTases"/>
    <property type="match status" value="1"/>
</dbReference>
<gene>
    <name evidence="3" type="ORF">K227x_42910</name>
</gene>
<evidence type="ECO:0000259" key="2">
    <source>
        <dbReference type="Pfam" id="PF13649"/>
    </source>
</evidence>
<dbReference type="KEGG" id="rlc:K227x_42910"/>
<accession>A0A517NFH6</accession>
<dbReference type="EMBL" id="CP036525">
    <property type="protein sequence ID" value="QDT05886.1"/>
    <property type="molecule type" value="Genomic_DNA"/>
</dbReference>
<reference evidence="3 4" key="1">
    <citation type="submission" date="2019-02" db="EMBL/GenBank/DDBJ databases">
        <title>Deep-cultivation of Planctomycetes and their phenomic and genomic characterization uncovers novel biology.</title>
        <authorList>
            <person name="Wiegand S."/>
            <person name="Jogler M."/>
            <person name="Boedeker C."/>
            <person name="Pinto D."/>
            <person name="Vollmers J."/>
            <person name="Rivas-Marin E."/>
            <person name="Kohn T."/>
            <person name="Peeters S.H."/>
            <person name="Heuer A."/>
            <person name="Rast P."/>
            <person name="Oberbeckmann S."/>
            <person name="Bunk B."/>
            <person name="Jeske O."/>
            <person name="Meyerdierks A."/>
            <person name="Storesund J.E."/>
            <person name="Kallscheuer N."/>
            <person name="Luecker S."/>
            <person name="Lage O.M."/>
            <person name="Pohl T."/>
            <person name="Merkel B.J."/>
            <person name="Hornburger P."/>
            <person name="Mueller R.-W."/>
            <person name="Bruemmer F."/>
            <person name="Labrenz M."/>
            <person name="Spormann A.M."/>
            <person name="Op den Camp H."/>
            <person name="Overmann J."/>
            <person name="Amann R."/>
            <person name="Jetten M.S.M."/>
            <person name="Mascher T."/>
            <person name="Medema M.H."/>
            <person name="Devos D.P."/>
            <person name="Kaster A.-K."/>
            <person name="Ovreas L."/>
            <person name="Rohde M."/>
            <person name="Galperin M.Y."/>
            <person name="Jogler C."/>
        </authorList>
    </citation>
    <scope>NUCLEOTIDE SEQUENCE [LARGE SCALE GENOMIC DNA]</scope>
    <source>
        <strain evidence="3 4">K22_7</strain>
    </source>
</reference>
<dbReference type="SUPFAM" id="SSF53335">
    <property type="entry name" value="S-adenosyl-L-methionine-dependent methyltransferases"/>
    <property type="match status" value="1"/>
</dbReference>
<proteinExistence type="predicted"/>
<dbReference type="AlphaFoldDB" id="A0A517NFH6"/>
<dbReference type="PANTHER" id="PTHR43861">
    <property type="entry name" value="TRANS-ACONITATE 2-METHYLTRANSFERASE-RELATED"/>
    <property type="match status" value="1"/>
</dbReference>
<protein>
    <submittedName>
        <fullName evidence="3">Bifunctional 3-demethylubiquinone-9 3-methyltransferase/ 2-octaprenyl-6-hydroxy phenol methylase</fullName>
    </submittedName>
</protein>
<name>A0A517NFH6_9BACT</name>